<feature type="region of interest" description="Disordered" evidence="1">
    <location>
        <begin position="1"/>
        <end position="55"/>
    </location>
</feature>
<name>A0ABD1D1W1_CULPP</name>
<feature type="compositionally biased region" description="Low complexity" evidence="1">
    <location>
        <begin position="20"/>
        <end position="34"/>
    </location>
</feature>
<accession>A0ABD1D1W1</accession>
<evidence type="ECO:0000313" key="2">
    <source>
        <dbReference type="EMBL" id="KAL1389211.1"/>
    </source>
</evidence>
<comment type="caution">
    <text evidence="2">The sequence shown here is derived from an EMBL/GenBank/DDBJ whole genome shotgun (WGS) entry which is preliminary data.</text>
</comment>
<sequence length="99" mass="10535">MKKKKDPIRTGLENEPANFQQPDAANRPADPAAQYDQERERHSTTSTDNPVSVEVNYGGGAIPGCVNVSTPLDPGMQSALMPGTLTIVPHRTSPACSCT</sequence>
<evidence type="ECO:0000313" key="3">
    <source>
        <dbReference type="Proteomes" id="UP001562425"/>
    </source>
</evidence>
<dbReference type="EMBL" id="JBEHCU010008022">
    <property type="protein sequence ID" value="KAL1389211.1"/>
    <property type="molecule type" value="Genomic_DNA"/>
</dbReference>
<evidence type="ECO:0000256" key="1">
    <source>
        <dbReference type="SAM" id="MobiDB-lite"/>
    </source>
</evidence>
<dbReference type="Proteomes" id="UP001562425">
    <property type="component" value="Unassembled WGS sequence"/>
</dbReference>
<keyword evidence="3" id="KW-1185">Reference proteome</keyword>
<protein>
    <submittedName>
        <fullName evidence="2">Uncharacterized protein</fullName>
    </submittedName>
</protein>
<gene>
    <name evidence="2" type="ORF">pipiens_012564</name>
</gene>
<dbReference type="AlphaFoldDB" id="A0ABD1D1W1"/>
<proteinExistence type="predicted"/>
<reference evidence="2 3" key="1">
    <citation type="submission" date="2024-05" db="EMBL/GenBank/DDBJ databases">
        <title>Culex pipiens pipiens assembly and annotation.</title>
        <authorList>
            <person name="Alout H."/>
            <person name="Durand T."/>
        </authorList>
    </citation>
    <scope>NUCLEOTIDE SEQUENCE [LARGE SCALE GENOMIC DNA]</scope>
    <source>
        <strain evidence="2">HA-2024</strain>
        <tissue evidence="2">Whole body</tissue>
    </source>
</reference>
<organism evidence="2 3">
    <name type="scientific">Culex pipiens pipiens</name>
    <name type="common">Northern house mosquito</name>
    <dbReference type="NCBI Taxonomy" id="38569"/>
    <lineage>
        <taxon>Eukaryota</taxon>
        <taxon>Metazoa</taxon>
        <taxon>Ecdysozoa</taxon>
        <taxon>Arthropoda</taxon>
        <taxon>Hexapoda</taxon>
        <taxon>Insecta</taxon>
        <taxon>Pterygota</taxon>
        <taxon>Neoptera</taxon>
        <taxon>Endopterygota</taxon>
        <taxon>Diptera</taxon>
        <taxon>Nematocera</taxon>
        <taxon>Culicoidea</taxon>
        <taxon>Culicidae</taxon>
        <taxon>Culicinae</taxon>
        <taxon>Culicini</taxon>
        <taxon>Culex</taxon>
        <taxon>Culex</taxon>
    </lineage>
</organism>